<dbReference type="Pfam" id="PF00076">
    <property type="entry name" value="RRM_1"/>
    <property type="match status" value="1"/>
</dbReference>
<dbReference type="InterPro" id="IPR012677">
    <property type="entry name" value="Nucleotide-bd_a/b_plait_sf"/>
</dbReference>
<reference evidence="4" key="1">
    <citation type="submission" date="2021-02" db="EMBL/GenBank/DDBJ databases">
        <authorList>
            <person name="Nowell W R."/>
        </authorList>
    </citation>
    <scope>NUCLEOTIDE SEQUENCE</scope>
</reference>
<proteinExistence type="predicted"/>
<dbReference type="GO" id="GO:0003730">
    <property type="term" value="F:mRNA 3'-UTR binding"/>
    <property type="evidence" value="ECO:0007669"/>
    <property type="project" value="TreeGrafter"/>
</dbReference>
<dbReference type="Proteomes" id="UP000663852">
    <property type="component" value="Unassembled WGS sequence"/>
</dbReference>
<sequence length="429" mass="48950">MASNNTEEAKIEEHKRKLFIQHLSSETTEQSLRRYFSDYAIDWAAIPKIDKGHSRLHGIVTFANKASVDAVMKKRDHRIDGKEVFIHRSVPNQGSSLKNNCGIQQLIVSISNNRTLTGTAIQEYFKAYGTIVRIDCSNDGKDWTIDFDYYDSVDRILLDCPHCIGDVDVEVKKGNRRSLMQEKTTITESIPRKSSLKQVKMKLNALHLDTRRTATLGDQLKKYLLNTFDRAFGYPGHHPWTLDDLECRLKSILHLLIPVEPKLDAVDGIIQELISISDPSTVTSTVMDNVYDEKFEKASQTFYQAKKHFIDSGRNQYEWSYGCCTWIHHPQKSINECYNDDILTYHSSRGRTTTTYSIIVRCLAKCSEEGRVIALSISSDVNGRTIEIPIGEYSTAQDYHKDVVELFQVELKNLLLAVYIERTSLIPGS</sequence>
<dbReference type="PROSITE" id="PS50102">
    <property type="entry name" value="RRM"/>
    <property type="match status" value="1"/>
</dbReference>
<protein>
    <recommendedName>
        <fullName evidence="3">RRM domain-containing protein</fullName>
    </recommendedName>
</protein>
<dbReference type="OrthoDB" id="439808at2759"/>
<evidence type="ECO:0000259" key="3">
    <source>
        <dbReference type="PROSITE" id="PS50102"/>
    </source>
</evidence>
<dbReference type="AlphaFoldDB" id="A0A815LY78"/>
<dbReference type="GO" id="GO:0071013">
    <property type="term" value="C:catalytic step 2 spliceosome"/>
    <property type="evidence" value="ECO:0007669"/>
    <property type="project" value="TreeGrafter"/>
</dbReference>
<dbReference type="Gene3D" id="3.30.70.330">
    <property type="match status" value="1"/>
</dbReference>
<comment type="caution">
    <text evidence="4">The sequence shown here is derived from an EMBL/GenBank/DDBJ whole genome shotgun (WGS) entry which is preliminary data.</text>
</comment>
<dbReference type="SUPFAM" id="SSF54928">
    <property type="entry name" value="RNA-binding domain, RBD"/>
    <property type="match status" value="1"/>
</dbReference>
<feature type="domain" description="RRM" evidence="3">
    <location>
        <begin position="16"/>
        <end position="98"/>
    </location>
</feature>
<dbReference type="InterPro" id="IPR000504">
    <property type="entry name" value="RRM_dom"/>
</dbReference>
<dbReference type="PANTHER" id="PTHR48026:SF14">
    <property type="entry name" value="HETEROGENEOUS NUCLEAR RIBONUCLEOPROTEIN A1"/>
    <property type="match status" value="1"/>
</dbReference>
<evidence type="ECO:0000256" key="2">
    <source>
        <dbReference type="PROSITE-ProRule" id="PRU00176"/>
    </source>
</evidence>
<accession>A0A815LY78</accession>
<dbReference type="EMBL" id="CAJNOJ010000360">
    <property type="protein sequence ID" value="CAF1417001.1"/>
    <property type="molecule type" value="Genomic_DNA"/>
</dbReference>
<evidence type="ECO:0000313" key="5">
    <source>
        <dbReference type="Proteomes" id="UP000663852"/>
    </source>
</evidence>
<evidence type="ECO:0000256" key="1">
    <source>
        <dbReference type="ARBA" id="ARBA00022884"/>
    </source>
</evidence>
<dbReference type="SMART" id="SM00360">
    <property type="entry name" value="RRM"/>
    <property type="match status" value="2"/>
</dbReference>
<organism evidence="4 5">
    <name type="scientific">Adineta ricciae</name>
    <name type="common">Rotifer</name>
    <dbReference type="NCBI Taxonomy" id="249248"/>
    <lineage>
        <taxon>Eukaryota</taxon>
        <taxon>Metazoa</taxon>
        <taxon>Spiralia</taxon>
        <taxon>Gnathifera</taxon>
        <taxon>Rotifera</taxon>
        <taxon>Eurotatoria</taxon>
        <taxon>Bdelloidea</taxon>
        <taxon>Adinetida</taxon>
        <taxon>Adinetidae</taxon>
        <taxon>Adineta</taxon>
    </lineage>
</organism>
<name>A0A815LY78_ADIRI</name>
<dbReference type="InterPro" id="IPR035979">
    <property type="entry name" value="RBD_domain_sf"/>
</dbReference>
<dbReference type="GO" id="GO:0000398">
    <property type="term" value="P:mRNA splicing, via spliceosome"/>
    <property type="evidence" value="ECO:0007669"/>
    <property type="project" value="TreeGrafter"/>
</dbReference>
<dbReference type="PANTHER" id="PTHR48026">
    <property type="entry name" value="HOMOLOGOUS TO DROSOPHILA SQD (SQUID) PROTEIN"/>
    <property type="match status" value="1"/>
</dbReference>
<evidence type="ECO:0000313" key="4">
    <source>
        <dbReference type="EMBL" id="CAF1417001.1"/>
    </source>
</evidence>
<gene>
    <name evidence="4" type="ORF">EDS130_LOCUS37168</name>
</gene>
<keyword evidence="1 2" id="KW-0694">RNA-binding</keyword>